<keyword evidence="4 7" id="KW-0689">Ribosomal protein</keyword>
<dbReference type="CDD" id="cd00432">
    <property type="entry name" value="Ribosomal_L18_L5e"/>
    <property type="match status" value="1"/>
</dbReference>
<dbReference type="Proteomes" id="UP000229502">
    <property type="component" value="Unassembled WGS sequence"/>
</dbReference>
<sequence>MEKDRLSRKKSRVRSKFTKEGYRLSLYRSNRYLFAQIIDSKSGKTILGLAEKKTLAEKEIGSKTKTEKAKLFGVKFAKEAVSKKINKFDSGEIRKIVFDRGLYRYHGRVKAFAEGAREGGLEF</sequence>
<evidence type="ECO:0000256" key="7">
    <source>
        <dbReference type="HAMAP-Rule" id="MF_01337"/>
    </source>
</evidence>
<keyword evidence="2 7" id="KW-0699">rRNA-binding</keyword>
<dbReference type="InterPro" id="IPR057268">
    <property type="entry name" value="Ribosomal_L18"/>
</dbReference>
<comment type="subunit">
    <text evidence="7">Part of the 50S ribosomal subunit; part of the 5S rRNA/L5/L18/L25 subcomplex. Contacts the 5S and 23S rRNAs.</text>
</comment>
<evidence type="ECO:0000256" key="6">
    <source>
        <dbReference type="ARBA" id="ARBA00035197"/>
    </source>
</evidence>
<evidence type="ECO:0000256" key="1">
    <source>
        <dbReference type="ARBA" id="ARBA00007116"/>
    </source>
</evidence>
<evidence type="ECO:0000313" key="8">
    <source>
        <dbReference type="EMBL" id="PIU34219.1"/>
    </source>
</evidence>
<dbReference type="Pfam" id="PF00861">
    <property type="entry name" value="Ribosomal_L18p"/>
    <property type="match status" value="1"/>
</dbReference>
<proteinExistence type="inferred from homology"/>
<keyword evidence="5 7" id="KW-0687">Ribonucleoprotein</keyword>
<comment type="caution">
    <text evidence="8">The sequence shown here is derived from an EMBL/GenBank/DDBJ whole genome shotgun (WGS) entry which is preliminary data.</text>
</comment>
<gene>
    <name evidence="7 8" type="primary">rplR</name>
    <name evidence="8" type="ORF">COT03_02380</name>
</gene>
<name>A0A2M6YR03_9BACT</name>
<accession>A0A2M6YR03</accession>
<keyword evidence="3 7" id="KW-0694">RNA-binding</keyword>
<evidence type="ECO:0000256" key="5">
    <source>
        <dbReference type="ARBA" id="ARBA00023274"/>
    </source>
</evidence>
<evidence type="ECO:0000256" key="4">
    <source>
        <dbReference type="ARBA" id="ARBA00022980"/>
    </source>
</evidence>
<dbReference type="HAMAP" id="MF_01337_B">
    <property type="entry name" value="Ribosomal_uL18_B"/>
    <property type="match status" value="1"/>
</dbReference>
<dbReference type="GO" id="GO:0008097">
    <property type="term" value="F:5S rRNA binding"/>
    <property type="evidence" value="ECO:0007669"/>
    <property type="project" value="TreeGrafter"/>
</dbReference>
<organism evidence="8 9">
    <name type="scientific">Candidatus Shapirobacteria bacterium CG07_land_8_20_14_0_80_39_18</name>
    <dbReference type="NCBI Taxonomy" id="1974882"/>
    <lineage>
        <taxon>Bacteria</taxon>
        <taxon>Candidatus Shapironibacteriota</taxon>
    </lineage>
</organism>
<dbReference type="Gene3D" id="3.30.420.100">
    <property type="match status" value="1"/>
</dbReference>
<comment type="similarity">
    <text evidence="1 7">Belongs to the universal ribosomal protein uL18 family.</text>
</comment>
<dbReference type="InterPro" id="IPR004389">
    <property type="entry name" value="Ribosomal_uL18_bac-type"/>
</dbReference>
<dbReference type="GO" id="GO:1990904">
    <property type="term" value="C:ribonucleoprotein complex"/>
    <property type="evidence" value="ECO:0007669"/>
    <property type="project" value="UniProtKB-KW"/>
</dbReference>
<comment type="function">
    <text evidence="7">This is one of the proteins that bind and probably mediate the attachment of the 5S RNA into the large ribosomal subunit, where it forms part of the central protuberance.</text>
</comment>
<dbReference type="PANTHER" id="PTHR12899:SF3">
    <property type="entry name" value="LARGE RIBOSOMAL SUBUNIT PROTEIN UL18M"/>
    <property type="match status" value="1"/>
</dbReference>
<dbReference type="PANTHER" id="PTHR12899">
    <property type="entry name" value="39S RIBOSOMAL PROTEIN L18, MITOCHONDRIAL"/>
    <property type="match status" value="1"/>
</dbReference>
<dbReference type="GO" id="GO:0003735">
    <property type="term" value="F:structural constituent of ribosome"/>
    <property type="evidence" value="ECO:0007669"/>
    <property type="project" value="InterPro"/>
</dbReference>
<protein>
    <recommendedName>
        <fullName evidence="6 7">Large ribosomal subunit protein uL18</fullName>
    </recommendedName>
</protein>
<dbReference type="GO" id="GO:0006412">
    <property type="term" value="P:translation"/>
    <property type="evidence" value="ECO:0007669"/>
    <property type="project" value="UniProtKB-UniRule"/>
</dbReference>
<evidence type="ECO:0000256" key="3">
    <source>
        <dbReference type="ARBA" id="ARBA00022884"/>
    </source>
</evidence>
<dbReference type="InterPro" id="IPR005484">
    <property type="entry name" value="Ribosomal_uL18_bac/plant/anim"/>
</dbReference>
<evidence type="ECO:0000256" key="2">
    <source>
        <dbReference type="ARBA" id="ARBA00022730"/>
    </source>
</evidence>
<dbReference type="GO" id="GO:0005840">
    <property type="term" value="C:ribosome"/>
    <property type="evidence" value="ECO:0007669"/>
    <property type="project" value="UniProtKB-KW"/>
</dbReference>
<dbReference type="GO" id="GO:0005737">
    <property type="term" value="C:cytoplasm"/>
    <property type="evidence" value="ECO:0007669"/>
    <property type="project" value="UniProtKB-ARBA"/>
</dbReference>
<evidence type="ECO:0000313" key="9">
    <source>
        <dbReference type="Proteomes" id="UP000229502"/>
    </source>
</evidence>
<dbReference type="SUPFAM" id="SSF53137">
    <property type="entry name" value="Translational machinery components"/>
    <property type="match status" value="1"/>
</dbReference>
<reference evidence="9" key="1">
    <citation type="submission" date="2017-09" db="EMBL/GenBank/DDBJ databases">
        <title>Depth-based differentiation of microbial function through sediment-hosted aquifers and enrichment of novel symbionts in the deep terrestrial subsurface.</title>
        <authorList>
            <person name="Probst A.J."/>
            <person name="Ladd B."/>
            <person name="Jarett J.K."/>
            <person name="Geller-Mcgrath D.E."/>
            <person name="Sieber C.M.K."/>
            <person name="Emerson J.B."/>
            <person name="Anantharaman K."/>
            <person name="Thomas B.C."/>
            <person name="Malmstrom R."/>
            <person name="Stieglmeier M."/>
            <person name="Klingl A."/>
            <person name="Woyke T."/>
            <person name="Ryan C.M."/>
            <person name="Banfield J.F."/>
        </authorList>
    </citation>
    <scope>NUCLEOTIDE SEQUENCE [LARGE SCALE GENOMIC DNA]</scope>
</reference>
<dbReference type="EMBL" id="PEWZ01000115">
    <property type="protein sequence ID" value="PIU34219.1"/>
    <property type="molecule type" value="Genomic_DNA"/>
</dbReference>
<dbReference type="AlphaFoldDB" id="A0A2M6YR03"/>